<feature type="signal peptide" evidence="1">
    <location>
        <begin position="1"/>
        <end position="27"/>
    </location>
</feature>
<organism evidence="3 4">
    <name type="scientific">Candidatus Pseudobacter hemicellulosilyticus</name>
    <dbReference type="NCBI Taxonomy" id="3121375"/>
    <lineage>
        <taxon>Bacteria</taxon>
        <taxon>Pseudomonadati</taxon>
        <taxon>Bacteroidota</taxon>
        <taxon>Chitinophagia</taxon>
        <taxon>Chitinophagales</taxon>
        <taxon>Chitinophagaceae</taxon>
        <taxon>Pseudobacter</taxon>
    </lineage>
</organism>
<evidence type="ECO:0000313" key="3">
    <source>
        <dbReference type="EMBL" id="WEK35997.1"/>
    </source>
</evidence>
<accession>A0AAJ5WSR4</accession>
<protein>
    <submittedName>
        <fullName evidence="3">Endonuclease/exonuclease/phosphatase family protein</fullName>
    </submittedName>
</protein>
<reference evidence="3" key="1">
    <citation type="submission" date="2023-03" db="EMBL/GenBank/DDBJ databases">
        <title>Andean soil-derived lignocellulolytic bacterial consortium as a source of novel taxa and putative plastic-active enzymes.</title>
        <authorList>
            <person name="Diaz-Garcia L."/>
            <person name="Chuvochina M."/>
            <person name="Feuerriegel G."/>
            <person name="Bunk B."/>
            <person name="Sproer C."/>
            <person name="Streit W.R."/>
            <person name="Rodriguez L.M."/>
            <person name="Overmann J."/>
            <person name="Jimenez D.J."/>
        </authorList>
    </citation>
    <scope>NUCLEOTIDE SEQUENCE</scope>
    <source>
        <strain evidence="3">MAG 7</strain>
    </source>
</reference>
<dbReference type="InterPro" id="IPR005135">
    <property type="entry name" value="Endo/exonuclease/phosphatase"/>
</dbReference>
<keyword evidence="3" id="KW-0540">Nuclease</keyword>
<dbReference type="SUPFAM" id="SSF56219">
    <property type="entry name" value="DNase I-like"/>
    <property type="match status" value="1"/>
</dbReference>
<sequence>MQTPALLRRNACLILLGLLAISSCRTAKNSAAGSEELRVMTYNIHHGNQPDKPKGVIDLDSIANIIRRLDPHLVALQELDSVTLRSGGVFQLKALADKLGMHYYYGHAIPYEGGAYGLGILSRYPIKEAATHPLPKVSTVRSEDRILALVKVQLPQGKECYFGATHLDVVSEQNRQLQVEKIRELTSGLPAPVILGGDFNAVDTTASVRNLLQQFTDASQQKHPTIPVLTPRRRIDYIVYSKGAGLHSLREQVPQEHYASDHLPFFAALTWSNIK</sequence>
<dbReference type="GO" id="GO:0006506">
    <property type="term" value="P:GPI anchor biosynthetic process"/>
    <property type="evidence" value="ECO:0007669"/>
    <property type="project" value="TreeGrafter"/>
</dbReference>
<dbReference type="InterPro" id="IPR036691">
    <property type="entry name" value="Endo/exonu/phosph_ase_sf"/>
</dbReference>
<dbReference type="Proteomes" id="UP001220610">
    <property type="component" value="Chromosome"/>
</dbReference>
<dbReference type="EMBL" id="CP119311">
    <property type="protein sequence ID" value="WEK35997.1"/>
    <property type="molecule type" value="Genomic_DNA"/>
</dbReference>
<feature type="domain" description="Endonuclease/exonuclease/phosphatase" evidence="2">
    <location>
        <begin position="40"/>
        <end position="262"/>
    </location>
</feature>
<gene>
    <name evidence="3" type="ORF">P0Y53_00665</name>
</gene>
<dbReference type="Pfam" id="PF03372">
    <property type="entry name" value="Exo_endo_phos"/>
    <property type="match status" value="1"/>
</dbReference>
<dbReference type="GO" id="GO:0004519">
    <property type="term" value="F:endonuclease activity"/>
    <property type="evidence" value="ECO:0007669"/>
    <property type="project" value="UniProtKB-KW"/>
</dbReference>
<dbReference type="Gene3D" id="3.60.10.10">
    <property type="entry name" value="Endonuclease/exonuclease/phosphatase"/>
    <property type="match status" value="1"/>
</dbReference>
<dbReference type="PANTHER" id="PTHR14859">
    <property type="entry name" value="CALCOFLUOR WHITE HYPERSENSITIVE PROTEIN PRECURSOR"/>
    <property type="match status" value="1"/>
</dbReference>
<keyword evidence="3" id="KW-0378">Hydrolase</keyword>
<dbReference type="GO" id="GO:0016020">
    <property type="term" value="C:membrane"/>
    <property type="evidence" value="ECO:0007669"/>
    <property type="project" value="GOC"/>
</dbReference>
<evidence type="ECO:0000259" key="2">
    <source>
        <dbReference type="Pfam" id="PF03372"/>
    </source>
</evidence>
<keyword evidence="3" id="KW-0255">Endonuclease</keyword>
<dbReference type="InterPro" id="IPR051916">
    <property type="entry name" value="GPI-anchor_lipid_remodeler"/>
</dbReference>
<dbReference type="PANTHER" id="PTHR14859:SF15">
    <property type="entry name" value="ENDONUCLEASE_EXONUCLEASE_PHOSPHATASE DOMAIN-CONTAINING PROTEIN"/>
    <property type="match status" value="1"/>
</dbReference>
<feature type="chain" id="PRO_5042530133" evidence="1">
    <location>
        <begin position="28"/>
        <end position="275"/>
    </location>
</feature>
<evidence type="ECO:0000256" key="1">
    <source>
        <dbReference type="SAM" id="SignalP"/>
    </source>
</evidence>
<name>A0AAJ5WSR4_9BACT</name>
<keyword evidence="1" id="KW-0732">Signal</keyword>
<dbReference type="AlphaFoldDB" id="A0AAJ5WSR4"/>
<proteinExistence type="predicted"/>
<evidence type="ECO:0000313" key="4">
    <source>
        <dbReference type="Proteomes" id="UP001220610"/>
    </source>
</evidence>